<organism evidence="1 2">
    <name type="scientific">Sphingomonas floccifaciens</name>
    <dbReference type="NCBI Taxonomy" id="1844115"/>
    <lineage>
        <taxon>Bacteria</taxon>
        <taxon>Pseudomonadati</taxon>
        <taxon>Pseudomonadota</taxon>
        <taxon>Alphaproteobacteria</taxon>
        <taxon>Sphingomonadales</taxon>
        <taxon>Sphingomonadaceae</taxon>
        <taxon>Sphingomonas</taxon>
    </lineage>
</organism>
<dbReference type="PANTHER" id="PTHR35175:SF2">
    <property type="entry name" value="DUF1289 DOMAIN-CONTAINING PROTEIN"/>
    <property type="match status" value="1"/>
</dbReference>
<name>A0ABW4N9X3_9SPHN</name>
<proteinExistence type="predicted"/>
<evidence type="ECO:0000313" key="2">
    <source>
        <dbReference type="Proteomes" id="UP001597283"/>
    </source>
</evidence>
<protein>
    <submittedName>
        <fullName evidence="1">DUF1289 domain-containing protein</fullName>
    </submittedName>
</protein>
<dbReference type="InterPro" id="IPR010710">
    <property type="entry name" value="DUF1289"/>
</dbReference>
<reference evidence="2" key="1">
    <citation type="journal article" date="2019" name="Int. J. Syst. Evol. Microbiol.">
        <title>The Global Catalogue of Microorganisms (GCM) 10K type strain sequencing project: providing services to taxonomists for standard genome sequencing and annotation.</title>
        <authorList>
            <consortium name="The Broad Institute Genomics Platform"/>
            <consortium name="The Broad Institute Genome Sequencing Center for Infectious Disease"/>
            <person name="Wu L."/>
            <person name="Ma J."/>
        </authorList>
    </citation>
    <scope>NUCLEOTIDE SEQUENCE [LARGE SCALE GENOMIC DNA]</scope>
    <source>
        <strain evidence="2">Q85</strain>
    </source>
</reference>
<accession>A0ABW4N9X3</accession>
<dbReference type="PANTHER" id="PTHR35175">
    <property type="entry name" value="DUF1289 DOMAIN-CONTAINING PROTEIN"/>
    <property type="match status" value="1"/>
</dbReference>
<keyword evidence="2" id="KW-1185">Reference proteome</keyword>
<gene>
    <name evidence="1" type="ORF">ACFSC3_04295</name>
</gene>
<evidence type="ECO:0000313" key="1">
    <source>
        <dbReference type="EMBL" id="MFD1786787.1"/>
    </source>
</evidence>
<comment type="caution">
    <text evidence="1">The sequence shown here is derived from an EMBL/GenBank/DDBJ whole genome shotgun (WGS) entry which is preliminary data.</text>
</comment>
<sequence length="74" mass="8314">MDDSLFEYVEPVRVPSPCVNVCRLDAATGWCIGCGRTGDEITRWTAVGEAERDAVMAILPTRMTSLRERRRRGL</sequence>
<dbReference type="EMBL" id="JBHUFC010000002">
    <property type="protein sequence ID" value="MFD1786787.1"/>
    <property type="molecule type" value="Genomic_DNA"/>
</dbReference>
<dbReference type="Pfam" id="PF06945">
    <property type="entry name" value="DUF1289"/>
    <property type="match status" value="1"/>
</dbReference>
<dbReference type="Proteomes" id="UP001597283">
    <property type="component" value="Unassembled WGS sequence"/>
</dbReference>
<dbReference type="RefSeq" id="WP_380939090.1">
    <property type="nucleotide sequence ID" value="NZ_JBHUFC010000002.1"/>
</dbReference>